<feature type="compositionally biased region" description="Polar residues" evidence="1">
    <location>
        <begin position="52"/>
        <end position="76"/>
    </location>
</feature>
<sequence>MSRKLRLRSVKRVRVLCEGSVEAESGAFSGGSQERKQRQGRRSGKQCKLALTFTQNRPASPPNTFESPNTAAEPLNSTQNTISADVEPNLNTKTSLSLEPNLDLLTETHLQPPSPCPLADEGFSTQTEPQDFALLWRLNRQDGADNAAVTGDVKVLSGDSSRFVPELSSVVSAAVAVNASGHREVPYRVVHEKGTQVEEKEFGVTQDRLESLRILSRHFKLVSFDTLEDLYDKCYQDLEWTTNLLLDSGERFFRDEDGVEEDLAITPVLCGALGKAEDTTASPDVSDGHNSEDRPTGIEEGTQQSTSGTMNGSDQNSNKTDEKFRRCSSS</sequence>
<reference evidence="3 4" key="1">
    <citation type="submission" date="2019-07" db="EMBL/GenBank/DDBJ databases">
        <title>Chromosome genome assembly for large yellow croaker.</title>
        <authorList>
            <person name="Xiao S."/>
        </authorList>
    </citation>
    <scope>NUCLEOTIDE SEQUENCE [LARGE SCALE GENOMIC DNA]</scope>
    <source>
        <strain evidence="3">JMULYC20181020</strain>
        <tissue evidence="3">Muscle</tissue>
    </source>
</reference>
<dbReference type="PANTHER" id="PTHR46535:SF1">
    <property type="entry name" value="NEDD4-BINDING PROTEIN 2"/>
    <property type="match status" value="1"/>
</dbReference>
<comment type="caution">
    <text evidence="3">The sequence shown here is derived from an EMBL/GenBank/DDBJ whole genome shotgun (WGS) entry which is preliminary data.</text>
</comment>
<name>A0A6G0J8M9_LARCR</name>
<evidence type="ECO:0000313" key="3">
    <source>
        <dbReference type="EMBL" id="KAE8300139.1"/>
    </source>
</evidence>
<dbReference type="AlphaFoldDB" id="A0A6G0J8M9"/>
<dbReference type="GO" id="GO:0005634">
    <property type="term" value="C:nucleus"/>
    <property type="evidence" value="ECO:0007669"/>
    <property type="project" value="TreeGrafter"/>
</dbReference>
<feature type="region of interest" description="Disordered" evidence="1">
    <location>
        <begin position="23"/>
        <end position="76"/>
    </location>
</feature>
<feature type="domain" description="DUF7817" evidence="2">
    <location>
        <begin position="124"/>
        <end position="166"/>
    </location>
</feature>
<feature type="compositionally biased region" description="Basic and acidic residues" evidence="1">
    <location>
        <begin position="286"/>
        <end position="297"/>
    </location>
</feature>
<dbReference type="GO" id="GO:0004519">
    <property type="term" value="F:endonuclease activity"/>
    <property type="evidence" value="ECO:0007669"/>
    <property type="project" value="TreeGrafter"/>
</dbReference>
<evidence type="ECO:0000259" key="2">
    <source>
        <dbReference type="Pfam" id="PF25125"/>
    </source>
</evidence>
<dbReference type="PANTHER" id="PTHR46535">
    <property type="entry name" value="NEDD4-BINDING PROTEIN 2"/>
    <property type="match status" value="1"/>
</dbReference>
<organism evidence="3 4">
    <name type="scientific">Larimichthys crocea</name>
    <name type="common">Large yellow croaker</name>
    <name type="synonym">Pseudosciaena crocea</name>
    <dbReference type="NCBI Taxonomy" id="215358"/>
    <lineage>
        <taxon>Eukaryota</taxon>
        <taxon>Metazoa</taxon>
        <taxon>Chordata</taxon>
        <taxon>Craniata</taxon>
        <taxon>Vertebrata</taxon>
        <taxon>Euteleostomi</taxon>
        <taxon>Actinopterygii</taxon>
        <taxon>Neopterygii</taxon>
        <taxon>Teleostei</taxon>
        <taxon>Neoteleostei</taxon>
        <taxon>Acanthomorphata</taxon>
        <taxon>Eupercaria</taxon>
        <taxon>Sciaenidae</taxon>
        <taxon>Larimichthys</taxon>
    </lineage>
</organism>
<protein>
    <submittedName>
        <fullName evidence="3">NEDD4-binding protein 2</fullName>
    </submittedName>
</protein>
<evidence type="ECO:0000313" key="4">
    <source>
        <dbReference type="Proteomes" id="UP000424527"/>
    </source>
</evidence>
<dbReference type="Pfam" id="PF25125">
    <property type="entry name" value="DUF7817"/>
    <property type="match status" value="1"/>
</dbReference>
<feature type="region of interest" description="Disordered" evidence="1">
    <location>
        <begin position="277"/>
        <end position="330"/>
    </location>
</feature>
<proteinExistence type="predicted"/>
<feature type="compositionally biased region" description="Polar residues" evidence="1">
    <location>
        <begin position="301"/>
        <end position="318"/>
    </location>
</feature>
<evidence type="ECO:0000256" key="1">
    <source>
        <dbReference type="SAM" id="MobiDB-lite"/>
    </source>
</evidence>
<dbReference type="Proteomes" id="UP000424527">
    <property type="component" value="Unassembled WGS sequence"/>
</dbReference>
<dbReference type="InterPro" id="IPR056719">
    <property type="entry name" value="DUF7817"/>
</dbReference>
<accession>A0A6G0J8M9</accession>
<dbReference type="EMBL" id="REGW02000001">
    <property type="protein sequence ID" value="KAE8300139.1"/>
    <property type="molecule type" value="Genomic_DNA"/>
</dbReference>
<dbReference type="InterPro" id="IPR052772">
    <property type="entry name" value="Endo/PolyKinase_Domain-Protein"/>
</dbReference>
<keyword evidence="4" id="KW-1185">Reference proteome</keyword>
<gene>
    <name evidence="3" type="ORF">D5F01_LYC00275</name>
</gene>
<feature type="compositionally biased region" description="Basic and acidic residues" evidence="1">
    <location>
        <begin position="319"/>
        <end position="330"/>
    </location>
</feature>